<keyword evidence="4" id="KW-1133">Transmembrane helix</keyword>
<dbReference type="SUPFAM" id="SSF53448">
    <property type="entry name" value="Nucleotide-diphospho-sugar transferases"/>
    <property type="match status" value="1"/>
</dbReference>
<keyword evidence="4" id="KW-0812">Transmembrane</keyword>
<dbReference type="PANTHER" id="PTHR43630">
    <property type="entry name" value="POLY-BETA-1,6-N-ACETYL-D-GLUCOSAMINE SYNTHASE"/>
    <property type="match status" value="1"/>
</dbReference>
<keyword evidence="7" id="KW-1185">Reference proteome</keyword>
<evidence type="ECO:0000256" key="2">
    <source>
        <dbReference type="ARBA" id="ARBA00022676"/>
    </source>
</evidence>
<dbReference type="PANTHER" id="PTHR43630:SF1">
    <property type="entry name" value="POLY-BETA-1,6-N-ACETYL-D-GLUCOSAMINE SYNTHASE"/>
    <property type="match status" value="1"/>
</dbReference>
<evidence type="ECO:0000256" key="4">
    <source>
        <dbReference type="SAM" id="Phobius"/>
    </source>
</evidence>
<dbReference type="InterPro" id="IPR001173">
    <property type="entry name" value="Glyco_trans_2-like"/>
</dbReference>
<dbReference type="eggNOG" id="COG1215">
    <property type="taxonomic scope" value="Bacteria"/>
</dbReference>
<dbReference type="KEGG" id="scn:Solca_3226"/>
<dbReference type="STRING" id="929556.Solca_3226"/>
<dbReference type="HOGENOM" id="CLU_055604_1_0_10"/>
<protein>
    <submittedName>
        <fullName evidence="6">Glycosyl transferase</fullName>
    </submittedName>
</protein>
<reference evidence="6" key="1">
    <citation type="submission" date="2012-02" db="EMBL/GenBank/DDBJ databases">
        <title>The complete genome of Solitalea canadensis DSM 3403.</title>
        <authorList>
            <consortium name="US DOE Joint Genome Institute (JGI-PGF)"/>
            <person name="Lucas S."/>
            <person name="Copeland A."/>
            <person name="Lapidus A."/>
            <person name="Glavina del Rio T."/>
            <person name="Dalin E."/>
            <person name="Tice H."/>
            <person name="Bruce D."/>
            <person name="Goodwin L."/>
            <person name="Pitluck S."/>
            <person name="Peters L."/>
            <person name="Ovchinnikova G."/>
            <person name="Lu M."/>
            <person name="Kyrpides N."/>
            <person name="Mavromatis K."/>
            <person name="Ivanova N."/>
            <person name="Brettin T."/>
            <person name="Detter J.C."/>
            <person name="Han C."/>
            <person name="Larimer F."/>
            <person name="Land M."/>
            <person name="Hauser L."/>
            <person name="Markowitz V."/>
            <person name="Cheng J.-F."/>
            <person name="Hugenholtz P."/>
            <person name="Woyke T."/>
            <person name="Wu D."/>
            <person name="Spring S."/>
            <person name="Schroeder M."/>
            <person name="Kopitz M."/>
            <person name="Brambilla E."/>
            <person name="Klenk H.-P."/>
            <person name="Eisen J.A."/>
        </authorList>
    </citation>
    <scope>NUCLEOTIDE SEQUENCE</scope>
    <source>
        <strain evidence="6">DSM 3403</strain>
    </source>
</reference>
<keyword evidence="3 6" id="KW-0808">Transferase</keyword>
<dbReference type="EMBL" id="CP003349">
    <property type="protein sequence ID" value="AFD08237.1"/>
    <property type="molecule type" value="Genomic_DNA"/>
</dbReference>
<sequence length="376" mass="42063">MLLLIDILTSILAFSYFIIAGSFIIGWQRIRKPSANRGTHTTKVSVIIPARNEEKMIGKCVNDIVAQNYPNELLEIIVIDDHSTDSTADVVKSIQYPNLKLIKLQADPAVNSYKKKAIADAISIASGDLIVTTDGDCRMGNNWIRSIVNEYEVTGNKMISSPVAYFEERSFFEKLQSLEFMCLISLGAASIANKMAGSCNGANLAYEKKAFFEVGGFSGIDHIASGDDELLLHKMLSAYHGKVSFLKSREAVVYTHAKPTLKDFISQRRRWASKSTKYKNKWMVGIGVSVFFYYVALLLTGLIGLFVPSIGCLFLGAFVFKCLIDLIWVLPVAVFLRKLNLIIYFPILAFLHLFYIVYIGLAGQAKQYEWKGRMVQ</sequence>
<evidence type="ECO:0000313" key="6">
    <source>
        <dbReference type="EMBL" id="AFD08237.1"/>
    </source>
</evidence>
<evidence type="ECO:0000313" key="7">
    <source>
        <dbReference type="Proteomes" id="UP000007590"/>
    </source>
</evidence>
<evidence type="ECO:0000256" key="1">
    <source>
        <dbReference type="ARBA" id="ARBA00006739"/>
    </source>
</evidence>
<dbReference type="GO" id="GO:0016757">
    <property type="term" value="F:glycosyltransferase activity"/>
    <property type="evidence" value="ECO:0007669"/>
    <property type="project" value="UniProtKB-KW"/>
</dbReference>
<evidence type="ECO:0000259" key="5">
    <source>
        <dbReference type="Pfam" id="PF00535"/>
    </source>
</evidence>
<feature type="transmembrane region" description="Helical" evidence="4">
    <location>
        <begin position="282"/>
        <end position="307"/>
    </location>
</feature>
<feature type="transmembrane region" description="Helical" evidence="4">
    <location>
        <begin position="341"/>
        <end position="361"/>
    </location>
</feature>
<feature type="transmembrane region" description="Helical" evidence="4">
    <location>
        <begin position="6"/>
        <end position="27"/>
    </location>
</feature>
<dbReference type="Pfam" id="PF00535">
    <property type="entry name" value="Glycos_transf_2"/>
    <property type="match status" value="1"/>
</dbReference>
<organism evidence="6 7">
    <name type="scientific">Solitalea canadensis (strain ATCC 29591 / DSM 3403 / JCM 21819 / LMG 8368 / NBRC 15130 / NCIMB 12057 / USAM 9D)</name>
    <name type="common">Flexibacter canadensis</name>
    <dbReference type="NCBI Taxonomy" id="929556"/>
    <lineage>
        <taxon>Bacteria</taxon>
        <taxon>Pseudomonadati</taxon>
        <taxon>Bacteroidota</taxon>
        <taxon>Sphingobacteriia</taxon>
        <taxon>Sphingobacteriales</taxon>
        <taxon>Sphingobacteriaceae</taxon>
        <taxon>Solitalea</taxon>
    </lineage>
</organism>
<dbReference type="RefSeq" id="WP_014681461.1">
    <property type="nucleotide sequence ID" value="NC_017770.1"/>
</dbReference>
<feature type="domain" description="Glycosyltransferase 2-like" evidence="5">
    <location>
        <begin position="45"/>
        <end position="196"/>
    </location>
</feature>
<dbReference type="Gene3D" id="3.90.550.10">
    <property type="entry name" value="Spore Coat Polysaccharide Biosynthesis Protein SpsA, Chain A"/>
    <property type="match status" value="1"/>
</dbReference>
<dbReference type="InterPro" id="IPR029044">
    <property type="entry name" value="Nucleotide-diphossugar_trans"/>
</dbReference>
<keyword evidence="2" id="KW-0328">Glycosyltransferase</keyword>
<dbReference type="AlphaFoldDB" id="H8KWQ8"/>
<name>H8KWQ8_SOLCM</name>
<dbReference type="Proteomes" id="UP000007590">
    <property type="component" value="Chromosome"/>
</dbReference>
<dbReference type="CDD" id="cd04192">
    <property type="entry name" value="GT_2_like_e"/>
    <property type="match status" value="1"/>
</dbReference>
<accession>H8KWQ8</accession>
<comment type="similarity">
    <text evidence="1">Belongs to the glycosyltransferase 2 family.</text>
</comment>
<keyword evidence="4" id="KW-0472">Membrane</keyword>
<evidence type="ECO:0000256" key="3">
    <source>
        <dbReference type="ARBA" id="ARBA00022679"/>
    </source>
</evidence>
<feature type="transmembrane region" description="Helical" evidence="4">
    <location>
        <begin position="313"/>
        <end position="334"/>
    </location>
</feature>
<proteinExistence type="inferred from homology"/>
<gene>
    <name evidence="6" type="ordered locus">Solca_3226</name>
</gene>